<dbReference type="Proteomes" id="UP001054837">
    <property type="component" value="Unassembled WGS sequence"/>
</dbReference>
<gene>
    <name evidence="2" type="primary">R1A1-elementORF2_593</name>
    <name evidence="2" type="ORF">CDAR_617031</name>
</gene>
<dbReference type="EMBL" id="BPLQ01002024">
    <property type="protein sequence ID" value="GIX87707.1"/>
    <property type="molecule type" value="Genomic_DNA"/>
</dbReference>
<dbReference type="InterPro" id="IPR000477">
    <property type="entry name" value="RT_dom"/>
</dbReference>
<keyword evidence="2" id="KW-0695">RNA-directed DNA polymerase</keyword>
<accession>A0AAV4NS94</accession>
<dbReference type="AlphaFoldDB" id="A0AAV4NS94"/>
<dbReference type="Pfam" id="PF00078">
    <property type="entry name" value="RVT_1"/>
    <property type="match status" value="1"/>
</dbReference>
<feature type="domain" description="Reverse transcriptase" evidence="1">
    <location>
        <begin position="36"/>
        <end position="172"/>
    </location>
</feature>
<dbReference type="GO" id="GO:0003964">
    <property type="term" value="F:RNA-directed DNA polymerase activity"/>
    <property type="evidence" value="ECO:0007669"/>
    <property type="project" value="UniProtKB-KW"/>
</dbReference>
<reference evidence="2 3" key="1">
    <citation type="submission" date="2021-06" db="EMBL/GenBank/DDBJ databases">
        <title>Caerostris darwini draft genome.</title>
        <authorList>
            <person name="Kono N."/>
            <person name="Arakawa K."/>
        </authorList>
    </citation>
    <scope>NUCLEOTIDE SEQUENCE [LARGE SCALE GENOMIC DNA]</scope>
</reference>
<organism evidence="2 3">
    <name type="scientific">Caerostris darwini</name>
    <dbReference type="NCBI Taxonomy" id="1538125"/>
    <lineage>
        <taxon>Eukaryota</taxon>
        <taxon>Metazoa</taxon>
        <taxon>Ecdysozoa</taxon>
        <taxon>Arthropoda</taxon>
        <taxon>Chelicerata</taxon>
        <taxon>Arachnida</taxon>
        <taxon>Araneae</taxon>
        <taxon>Araneomorphae</taxon>
        <taxon>Entelegynae</taxon>
        <taxon>Araneoidea</taxon>
        <taxon>Araneidae</taxon>
        <taxon>Caerostris</taxon>
    </lineage>
</organism>
<evidence type="ECO:0000313" key="3">
    <source>
        <dbReference type="Proteomes" id="UP001054837"/>
    </source>
</evidence>
<dbReference type="PANTHER" id="PTHR19446">
    <property type="entry name" value="REVERSE TRANSCRIPTASES"/>
    <property type="match status" value="1"/>
</dbReference>
<keyword evidence="2" id="KW-0548">Nucleotidyltransferase</keyword>
<sequence length="204" mass="23422">MLTPPWFTDLFNLLVTTGNFPTIWKLARIVLILKANRDLTHPQDYRPICILPRWGKVFDKVIAKRLAYYLEERHLLFDTQFGFRKQRSTIDALQRIKDFILNAQHSNCLTCIISLDIANAFNFTSCPLLKNKISTLNIPSYLKKILFSFLDDRKVVLGDITHKYNIGIPQGSCLDLYCGTSLLTTFWGLTSAPLHISKLSPTML</sequence>
<proteinExistence type="predicted"/>
<dbReference type="SUPFAM" id="SSF56672">
    <property type="entry name" value="DNA/RNA polymerases"/>
    <property type="match status" value="1"/>
</dbReference>
<evidence type="ECO:0000259" key="1">
    <source>
        <dbReference type="Pfam" id="PF00078"/>
    </source>
</evidence>
<keyword evidence="2" id="KW-0808">Transferase</keyword>
<dbReference type="InterPro" id="IPR043502">
    <property type="entry name" value="DNA/RNA_pol_sf"/>
</dbReference>
<protein>
    <submittedName>
        <fullName evidence="2">Reverse transcriptase domain-containing protein</fullName>
    </submittedName>
</protein>
<evidence type="ECO:0000313" key="2">
    <source>
        <dbReference type="EMBL" id="GIX87707.1"/>
    </source>
</evidence>
<name>A0AAV4NS94_9ARAC</name>
<keyword evidence="3" id="KW-1185">Reference proteome</keyword>
<comment type="caution">
    <text evidence="2">The sequence shown here is derived from an EMBL/GenBank/DDBJ whole genome shotgun (WGS) entry which is preliminary data.</text>
</comment>